<accession>A0A6C8G8M1</accession>
<dbReference type="Proteomes" id="UP000004564">
    <property type="component" value="Chromosome"/>
</dbReference>
<comment type="caution">
    <text evidence="2">The sequence shown here is derived from an EMBL/GenBank/DDBJ whole genome shotgun (WGS) entry which is preliminary data.</text>
</comment>
<name>A0A6C8G8M1_SALIN</name>
<proteinExistence type="predicted"/>
<organism evidence="2 3">
    <name type="scientific">Salmonella enterica subsp. enterica serovar Infantis str. SARB27</name>
    <dbReference type="NCBI Taxonomy" id="596155"/>
    <lineage>
        <taxon>Bacteria</taxon>
        <taxon>Pseudomonadati</taxon>
        <taxon>Pseudomonadota</taxon>
        <taxon>Gammaproteobacteria</taxon>
        <taxon>Enterobacterales</taxon>
        <taxon>Enterobacteriaceae</taxon>
        <taxon>Salmonella</taxon>
    </lineage>
</organism>
<dbReference type="AlphaFoldDB" id="A0A6C8G8M1"/>
<reference evidence="2 3" key="1">
    <citation type="submission" date="2011-09" db="EMBL/GenBank/DDBJ databases">
        <authorList>
            <person name="McClelland M."/>
            <person name="Clifton S."/>
            <person name="Porwollik S."/>
            <person name="Cheng P."/>
            <person name="Wollam A."/>
            <person name="Wang C."/>
            <person name="Pepin K."/>
            <person name="Bhonagiri V."/>
            <person name="Fulton R."/>
            <person name="Fulton L.F."/>
            <person name="Delehaunty K."/>
            <person name="Fronick C."/>
            <person name="O'Laughlin M."/>
            <person name="Godfrey J."/>
            <person name="Waligorski J."/>
            <person name="Appelbaum E."/>
            <person name="Farmer C."/>
            <person name="Strong C."/>
            <person name="Tomlinson C."/>
            <person name="Hou S."/>
            <person name="Minx P."/>
            <person name="Warren W."/>
            <person name="Wilson R.K."/>
        </authorList>
    </citation>
    <scope>NUCLEOTIDE SEQUENCE [LARGE SCALE GENOMIC DNA]</scope>
    <source>
        <strain evidence="3">SARB 27</strain>
    </source>
</reference>
<feature type="region of interest" description="Disordered" evidence="1">
    <location>
        <begin position="1"/>
        <end position="47"/>
    </location>
</feature>
<dbReference type="EMBL" id="AFYI01000002">
    <property type="protein sequence ID" value="EHB42395.1"/>
    <property type="molecule type" value="Genomic_DNA"/>
</dbReference>
<protein>
    <submittedName>
        <fullName evidence="2">Uncharacterized protein</fullName>
    </submittedName>
</protein>
<evidence type="ECO:0000256" key="1">
    <source>
        <dbReference type="SAM" id="MobiDB-lite"/>
    </source>
</evidence>
<gene>
    <name evidence="2" type="ORF">SEENIN0B_02276</name>
</gene>
<evidence type="ECO:0000313" key="2">
    <source>
        <dbReference type="EMBL" id="EHB42395.1"/>
    </source>
</evidence>
<evidence type="ECO:0000313" key="3">
    <source>
        <dbReference type="Proteomes" id="UP000004564"/>
    </source>
</evidence>
<sequence>MNGSGPGSLKSASPGSTFAPGSGFIGSPDVIPPGHTEHATPVGAPISPPLNPGLSGHLLLPYHSGAPLVFRSYIIPFVIYHYLA</sequence>